<evidence type="ECO:0000313" key="3">
    <source>
        <dbReference type="Proteomes" id="UP000282930"/>
    </source>
</evidence>
<sequence>MLFKSILKCFAYCFGASAGVGLFVLVVSKLNDLYVKPEIILVFALMIFLWSLTMAIIFGYLCDHEVYVYKKGTISENELEERIKRTGYYTKIEKDANKIIATTPHKLTNWLCGKIVIDINGEEIRIDASRGFLYKYFRPVKMH</sequence>
<dbReference type="EMBL" id="CP034791">
    <property type="protein sequence ID" value="AZT90311.1"/>
    <property type="molecule type" value="Genomic_DNA"/>
</dbReference>
<gene>
    <name evidence="2" type="ORF">ELD05_06445</name>
</gene>
<evidence type="ECO:0000313" key="2">
    <source>
        <dbReference type="EMBL" id="AZT90311.1"/>
    </source>
</evidence>
<proteinExistence type="predicted"/>
<name>A0A3T0D5G5_9FIRM</name>
<keyword evidence="1" id="KW-1133">Transmembrane helix</keyword>
<keyword evidence="1" id="KW-0812">Transmembrane</keyword>
<organism evidence="2 3">
    <name type="scientific">Caldicellulosiruptor changbaiensis</name>
    <dbReference type="NCBI Taxonomy" id="1222016"/>
    <lineage>
        <taxon>Bacteria</taxon>
        <taxon>Bacillati</taxon>
        <taxon>Bacillota</taxon>
        <taxon>Bacillota incertae sedis</taxon>
        <taxon>Caldicellulosiruptorales</taxon>
        <taxon>Caldicellulosiruptoraceae</taxon>
        <taxon>Caldicellulosiruptor</taxon>
    </lineage>
</organism>
<evidence type="ECO:0000256" key="1">
    <source>
        <dbReference type="SAM" id="Phobius"/>
    </source>
</evidence>
<dbReference type="Proteomes" id="UP000282930">
    <property type="component" value="Chromosome"/>
</dbReference>
<accession>A0A3T0D5G5</accession>
<keyword evidence="3" id="KW-1185">Reference proteome</keyword>
<reference evidence="2 3" key="1">
    <citation type="submission" date="2018-12" db="EMBL/GenBank/DDBJ databases">
        <title>Genome sequence from the cellulolytic species, Caldicellulosiruptor changbaiensis.</title>
        <authorList>
            <person name="Blumer-Schuette S.E."/>
            <person name="Mendoza C."/>
        </authorList>
    </citation>
    <scope>NUCLEOTIDE SEQUENCE [LARGE SCALE GENOMIC DNA]</scope>
    <source>
        <strain evidence="2 3">CBS-Z</strain>
    </source>
</reference>
<dbReference type="AlphaFoldDB" id="A0A3T0D5G5"/>
<keyword evidence="1" id="KW-0472">Membrane</keyword>
<protein>
    <submittedName>
        <fullName evidence="2">Uncharacterized protein</fullName>
    </submittedName>
</protein>
<feature type="transmembrane region" description="Helical" evidence="1">
    <location>
        <begin position="39"/>
        <end position="61"/>
    </location>
</feature>
<dbReference type="KEGG" id="ccha:ELD05_06445"/>
<feature type="transmembrane region" description="Helical" evidence="1">
    <location>
        <begin position="9"/>
        <end position="27"/>
    </location>
</feature>
<dbReference type="RefSeq" id="WP_015907863.1">
    <property type="nucleotide sequence ID" value="NZ_CP034791.1"/>
</dbReference>
<dbReference type="GeneID" id="31772741"/>